<dbReference type="GeneID" id="78774538"/>
<accession>A0A6A5HJ23</accession>
<evidence type="ECO:0008006" key="4">
    <source>
        <dbReference type="Google" id="ProtNLM"/>
    </source>
</evidence>
<keyword evidence="1" id="KW-0732">Signal</keyword>
<feature type="signal peptide" evidence="1">
    <location>
        <begin position="1"/>
        <end position="18"/>
    </location>
</feature>
<evidence type="ECO:0000256" key="1">
    <source>
        <dbReference type="SAM" id="SignalP"/>
    </source>
</evidence>
<dbReference type="Proteomes" id="UP000483820">
    <property type="component" value="Chromosome II"/>
</dbReference>
<dbReference type="RefSeq" id="XP_053590674.1">
    <property type="nucleotide sequence ID" value="XM_053726480.1"/>
</dbReference>
<name>A0A6A5HJ23_CAERE</name>
<proteinExistence type="predicted"/>
<gene>
    <name evidence="2" type="ORF">GCK72_007837</name>
</gene>
<dbReference type="KEGG" id="crq:GCK72_007837"/>
<feature type="chain" id="PRO_5025471266" description="Domain of unknown function WSN domain-containing protein" evidence="1">
    <location>
        <begin position="19"/>
        <end position="209"/>
    </location>
</feature>
<organism evidence="2 3">
    <name type="scientific">Caenorhabditis remanei</name>
    <name type="common">Caenorhabditis vulgaris</name>
    <dbReference type="NCBI Taxonomy" id="31234"/>
    <lineage>
        <taxon>Eukaryota</taxon>
        <taxon>Metazoa</taxon>
        <taxon>Ecdysozoa</taxon>
        <taxon>Nematoda</taxon>
        <taxon>Chromadorea</taxon>
        <taxon>Rhabditida</taxon>
        <taxon>Rhabditina</taxon>
        <taxon>Rhabditomorpha</taxon>
        <taxon>Rhabditoidea</taxon>
        <taxon>Rhabditidae</taxon>
        <taxon>Peloderinae</taxon>
        <taxon>Caenorhabditis</taxon>
    </lineage>
</organism>
<comment type="caution">
    <text evidence="2">The sequence shown here is derived from an EMBL/GenBank/DDBJ whole genome shotgun (WGS) entry which is preliminary data.</text>
</comment>
<dbReference type="AlphaFoldDB" id="A0A6A5HJ23"/>
<dbReference type="EMBL" id="WUAV01000002">
    <property type="protein sequence ID" value="KAF1767878.1"/>
    <property type="molecule type" value="Genomic_DNA"/>
</dbReference>
<evidence type="ECO:0000313" key="2">
    <source>
        <dbReference type="EMBL" id="KAF1767878.1"/>
    </source>
</evidence>
<sequence length="209" mass="23701">MGTTTLIICLFLASSINAGITTRTTNATSEPAATDIDTELEKISKGCITIADYKLLTKNVTEYIAYAIGTELVKESVETIGLIELRAALHFGPMAPWTHRSYKGPSEQELASATLEQYYNLTEPKSIRRSLDSLMIVENDIPRGIAFLDGRFPVIRMMFREKFEKMLGKSAKDRKMVDRMIEEYNAMLMKIEDPIDKIYNSYICENRSY</sequence>
<reference evidence="2 3" key="1">
    <citation type="submission" date="2019-12" db="EMBL/GenBank/DDBJ databases">
        <title>Chromosome-level assembly of the Caenorhabditis remanei genome.</title>
        <authorList>
            <person name="Teterina A.A."/>
            <person name="Willis J.H."/>
            <person name="Phillips P.C."/>
        </authorList>
    </citation>
    <scope>NUCLEOTIDE SEQUENCE [LARGE SCALE GENOMIC DNA]</scope>
    <source>
        <strain evidence="2 3">PX506</strain>
        <tissue evidence="2">Whole organism</tissue>
    </source>
</reference>
<dbReference type="CTD" id="78774538"/>
<evidence type="ECO:0000313" key="3">
    <source>
        <dbReference type="Proteomes" id="UP000483820"/>
    </source>
</evidence>
<protein>
    <recommendedName>
        <fullName evidence="4">Domain of unknown function WSN domain-containing protein</fullName>
    </recommendedName>
</protein>